<reference evidence="7 8" key="1">
    <citation type="submission" date="2018-12" db="EMBL/GenBank/DDBJ databases">
        <title>Dyella dinghuensis sp. nov. DHOA06 and Dyella choica sp. nov. 4M-K27, isolated from forest soil.</title>
        <authorList>
            <person name="Qiu L.-H."/>
            <person name="Gao Z.-H."/>
        </authorList>
    </citation>
    <scope>NUCLEOTIDE SEQUENCE [LARGE SCALE GENOMIC DNA]</scope>
    <source>
        <strain evidence="7 8">DHOA06</strain>
    </source>
</reference>
<feature type="region of interest" description="Disordered" evidence="5">
    <location>
        <begin position="300"/>
        <end position="372"/>
    </location>
</feature>
<feature type="transmembrane region" description="Helical" evidence="6">
    <location>
        <begin position="265"/>
        <end position="284"/>
    </location>
</feature>
<keyword evidence="3 6" id="KW-1133">Transmembrane helix</keyword>
<dbReference type="RefSeq" id="WP_126672060.1">
    <property type="nucleotide sequence ID" value="NZ_RYZR01000002.1"/>
</dbReference>
<gene>
    <name evidence="7" type="ORF">EKH79_01680</name>
</gene>
<evidence type="ECO:0000256" key="6">
    <source>
        <dbReference type="SAM" id="Phobius"/>
    </source>
</evidence>
<dbReference type="GO" id="GO:0016020">
    <property type="term" value="C:membrane"/>
    <property type="evidence" value="ECO:0007669"/>
    <property type="project" value="UniProtKB-SubCell"/>
</dbReference>
<proteinExistence type="predicted"/>
<dbReference type="Pfam" id="PF04610">
    <property type="entry name" value="TrbL"/>
    <property type="match status" value="1"/>
</dbReference>
<evidence type="ECO:0000256" key="4">
    <source>
        <dbReference type="ARBA" id="ARBA00023136"/>
    </source>
</evidence>
<feature type="transmembrane region" description="Helical" evidence="6">
    <location>
        <begin position="32"/>
        <end position="53"/>
    </location>
</feature>
<dbReference type="OrthoDB" id="5634624at2"/>
<dbReference type="Proteomes" id="UP000267077">
    <property type="component" value="Unassembled WGS sequence"/>
</dbReference>
<comment type="subcellular location">
    <subcellularLocation>
        <location evidence="1">Membrane</location>
        <topology evidence="1">Multi-pass membrane protein</topology>
    </subcellularLocation>
</comment>
<keyword evidence="4 6" id="KW-0472">Membrane</keyword>
<evidence type="ECO:0000313" key="7">
    <source>
        <dbReference type="EMBL" id="RUL66562.1"/>
    </source>
</evidence>
<evidence type="ECO:0000256" key="1">
    <source>
        <dbReference type="ARBA" id="ARBA00004141"/>
    </source>
</evidence>
<sequence length="372" mass="38853">MNNLGDYVFYALVYNYLQTAIDRFQNDVLGNAMTLVSAVALVLVTLWIMIQGYRIITGQSREPMMTLVVNAARVAVIVAAASTMSMFSQPLQSMLSANGDGSLGAAISALVSGNTSPVAQIDRNMAATQLTLSAIDVVQVPPGDTENAQAKAHAMMLAGFGTASPPMAAGAMLLLYQFAMALFIGLGPIFILCLIFEQTKELFRKWLFYGIGTLFSIATLCAVSSIVLKLTENVAVALWGADLINNFTGQGAEGLSSRALEQGGIGLLLTVLIVSVPPMAAMFFQGTMGSFMHFSAFSGGPASQPGPQGQPPGSYGALQSNTSYVNSGGKSGTGGFDNTQAATPYLGSPTTIHSDTIKASSTRPVPTTGDRS</sequence>
<organism evidence="7 8">
    <name type="scientific">Dyella dinghuensis</name>
    <dbReference type="NCBI Taxonomy" id="1920169"/>
    <lineage>
        <taxon>Bacteria</taxon>
        <taxon>Pseudomonadati</taxon>
        <taxon>Pseudomonadota</taxon>
        <taxon>Gammaproteobacteria</taxon>
        <taxon>Lysobacterales</taxon>
        <taxon>Rhodanobacteraceae</taxon>
        <taxon>Dyella</taxon>
    </lineage>
</organism>
<evidence type="ECO:0000256" key="2">
    <source>
        <dbReference type="ARBA" id="ARBA00022692"/>
    </source>
</evidence>
<name>A0A432LYQ3_9GAMM</name>
<dbReference type="EMBL" id="RYZR01000002">
    <property type="protein sequence ID" value="RUL66562.1"/>
    <property type="molecule type" value="Genomic_DNA"/>
</dbReference>
<dbReference type="AlphaFoldDB" id="A0A432LYQ3"/>
<accession>A0A432LYQ3</accession>
<evidence type="ECO:0000256" key="5">
    <source>
        <dbReference type="SAM" id="MobiDB-lite"/>
    </source>
</evidence>
<feature type="transmembrane region" description="Helical" evidence="6">
    <location>
        <begin position="65"/>
        <end position="87"/>
    </location>
</feature>
<feature type="compositionally biased region" description="Low complexity" evidence="5">
    <location>
        <begin position="300"/>
        <end position="314"/>
    </location>
</feature>
<feature type="transmembrane region" description="Helical" evidence="6">
    <location>
        <begin position="174"/>
        <end position="195"/>
    </location>
</feature>
<keyword evidence="2 6" id="KW-0812">Transmembrane</keyword>
<feature type="compositionally biased region" description="Polar residues" evidence="5">
    <location>
        <begin position="336"/>
        <end position="365"/>
    </location>
</feature>
<dbReference type="InterPro" id="IPR007688">
    <property type="entry name" value="Conjugal_tfr_TrbL/VirB6"/>
</dbReference>
<feature type="transmembrane region" description="Helical" evidence="6">
    <location>
        <begin position="207"/>
        <end position="228"/>
    </location>
</feature>
<feature type="compositionally biased region" description="Polar residues" evidence="5">
    <location>
        <begin position="317"/>
        <end position="328"/>
    </location>
</feature>
<comment type="caution">
    <text evidence="7">The sequence shown here is derived from an EMBL/GenBank/DDBJ whole genome shotgun (WGS) entry which is preliminary data.</text>
</comment>
<evidence type="ECO:0000313" key="8">
    <source>
        <dbReference type="Proteomes" id="UP000267077"/>
    </source>
</evidence>
<dbReference type="GO" id="GO:0030255">
    <property type="term" value="P:protein secretion by the type IV secretion system"/>
    <property type="evidence" value="ECO:0007669"/>
    <property type="project" value="InterPro"/>
</dbReference>
<protein>
    <submittedName>
        <fullName evidence="7">Type VI secretion protein</fullName>
    </submittedName>
</protein>
<keyword evidence="8" id="KW-1185">Reference proteome</keyword>
<evidence type="ECO:0000256" key="3">
    <source>
        <dbReference type="ARBA" id="ARBA00022989"/>
    </source>
</evidence>